<evidence type="ECO:0000256" key="2">
    <source>
        <dbReference type="ARBA" id="ARBA00022552"/>
    </source>
</evidence>
<feature type="binding site" evidence="8">
    <location>
        <position position="76"/>
    </location>
    <ligand>
        <name>S-adenosyl-L-methionine</name>
        <dbReference type="ChEBI" id="CHEBI:59789"/>
    </ligand>
</feature>
<evidence type="ECO:0000256" key="8">
    <source>
        <dbReference type="PROSITE-ProRule" id="PRU01026"/>
    </source>
</evidence>
<dbReference type="CDD" id="cd02440">
    <property type="entry name" value="AdoMet_MTases"/>
    <property type="match status" value="1"/>
</dbReference>
<keyword evidence="2 7" id="KW-0698">rRNA processing</keyword>
<evidence type="ECO:0000256" key="1">
    <source>
        <dbReference type="ARBA" id="ARBA00022490"/>
    </source>
</evidence>
<dbReference type="InterPro" id="IPR023165">
    <property type="entry name" value="rRNA_Ade_diMease-like_C"/>
</dbReference>
<dbReference type="GO" id="GO:0005737">
    <property type="term" value="C:cytoplasm"/>
    <property type="evidence" value="ECO:0007669"/>
    <property type="project" value="UniProtKB-SubCell"/>
</dbReference>
<evidence type="ECO:0000256" key="5">
    <source>
        <dbReference type="ARBA" id="ARBA00022691"/>
    </source>
</evidence>
<dbReference type="Pfam" id="PF00398">
    <property type="entry name" value="RrnaAD"/>
    <property type="match status" value="1"/>
</dbReference>
<dbReference type="FunFam" id="3.40.50.150:FF:000023">
    <property type="entry name" value="Ribosomal RNA small subunit methyltransferase A"/>
    <property type="match status" value="1"/>
</dbReference>
<feature type="binding site" evidence="7 8">
    <location>
        <position position="101"/>
    </location>
    <ligand>
        <name>S-adenosyl-L-methionine</name>
        <dbReference type="ChEBI" id="CHEBI:59789"/>
    </ligand>
</feature>
<evidence type="ECO:0000313" key="10">
    <source>
        <dbReference type="EMBL" id="QGU00572.1"/>
    </source>
</evidence>
<dbReference type="Proteomes" id="UP000426444">
    <property type="component" value="Chromosome"/>
</dbReference>
<dbReference type="InterPro" id="IPR029063">
    <property type="entry name" value="SAM-dependent_MTases_sf"/>
</dbReference>
<dbReference type="SMART" id="SM00650">
    <property type="entry name" value="rADc"/>
    <property type="match status" value="1"/>
</dbReference>
<feature type="binding site" evidence="7 8">
    <location>
        <position position="55"/>
    </location>
    <ligand>
        <name>S-adenosyl-L-methionine</name>
        <dbReference type="ChEBI" id="CHEBI:59789"/>
    </ligand>
</feature>
<accession>A0A6I6DDJ0</accession>
<dbReference type="RefSeq" id="WP_156204340.1">
    <property type="nucleotide sequence ID" value="NZ_CP046457.1"/>
</dbReference>
<dbReference type="GO" id="GO:0052908">
    <property type="term" value="F:16S rRNA (adenine(1518)-N(6)/adenine(1519)-N(6))-dimethyltransferase activity"/>
    <property type="evidence" value="ECO:0007669"/>
    <property type="project" value="UniProtKB-EC"/>
</dbReference>
<dbReference type="GO" id="GO:0003723">
    <property type="term" value="F:RNA binding"/>
    <property type="evidence" value="ECO:0007669"/>
    <property type="project" value="UniProtKB-UniRule"/>
</dbReference>
<feature type="binding site" evidence="7 8">
    <location>
        <position position="30"/>
    </location>
    <ligand>
        <name>S-adenosyl-L-methionine</name>
        <dbReference type="ChEBI" id="CHEBI:59789"/>
    </ligand>
</feature>
<evidence type="ECO:0000256" key="7">
    <source>
        <dbReference type="HAMAP-Rule" id="MF_00607"/>
    </source>
</evidence>
<dbReference type="InterPro" id="IPR001737">
    <property type="entry name" value="KsgA/Erm"/>
</dbReference>
<evidence type="ECO:0000256" key="4">
    <source>
        <dbReference type="ARBA" id="ARBA00022679"/>
    </source>
</evidence>
<dbReference type="OrthoDB" id="9814755at2"/>
<reference evidence="11" key="1">
    <citation type="journal article" date="2019" name="Microbiology">
        <title>Complete Genome Sequence of an Uncultured Bacterium of the Candidate Phylum Bipolaricaulota.</title>
        <authorList>
            <person name="Kadnikov V.V."/>
            <person name="Mardanov A.V."/>
            <person name="Beletsky A.V."/>
            <person name="Frank Y.A."/>
            <person name="Karnachuk O.V."/>
            <person name="Ravin N.V."/>
        </authorList>
    </citation>
    <scope>NUCLEOTIDE SEQUENCE [LARGE SCALE GENOMIC DNA]</scope>
</reference>
<keyword evidence="11" id="KW-1185">Reference proteome</keyword>
<sequence length="286" mass="32751">MANPYTITEVKKLIHKHNLHPKKRFGQNFLVDQNILNKIVGSCQLTKQDYVVEIGPGFGALTQKLAEHSKKVIAIDVDTSLDPVLKEVLKNYDNVNIIYQDILNINLENEITKQLNLQEVQPYKICANIPYNISTPILFTLLENCPNMTSATLMMQKEVAFRLIAKPGTKDYGLLTIMAAYHSNIDHVMNVSKNCFYPKPEVESTVIRITPDTNKKKIVKNEIQFKKFVKTAFQKRRKTILNICASHFKVEKSVIIEKLQNEGIKPESRPENLTLEDFALVTDLFY</sequence>
<feature type="domain" description="Ribosomal RNA adenine methylase transferase N-terminal" evidence="9">
    <location>
        <begin position="35"/>
        <end position="213"/>
    </location>
</feature>
<evidence type="ECO:0000259" key="9">
    <source>
        <dbReference type="SMART" id="SM00650"/>
    </source>
</evidence>
<dbReference type="SUPFAM" id="SSF53335">
    <property type="entry name" value="S-adenosyl-L-methionine-dependent methyltransferases"/>
    <property type="match status" value="1"/>
</dbReference>
<protein>
    <recommendedName>
        <fullName evidence="7">Ribosomal RNA small subunit methyltransferase A</fullName>
        <ecNumber evidence="7">2.1.1.182</ecNumber>
    </recommendedName>
    <alternativeName>
        <fullName evidence="7">16S rRNA (adenine(1518)-N(6)/adenine(1519)-N(6))-dimethyltransferase</fullName>
    </alternativeName>
    <alternativeName>
        <fullName evidence="7">16S rRNA dimethyladenosine transferase</fullName>
    </alternativeName>
    <alternativeName>
        <fullName evidence="7">16S rRNA dimethylase</fullName>
    </alternativeName>
    <alternativeName>
        <fullName evidence="7">S-adenosylmethionine-6-N', N'-adenosyl(rRNA) dimethyltransferase</fullName>
    </alternativeName>
</protein>
<keyword evidence="3 7" id="KW-0489">Methyltransferase</keyword>
<dbReference type="NCBIfam" id="TIGR00755">
    <property type="entry name" value="ksgA"/>
    <property type="match status" value="1"/>
</dbReference>
<evidence type="ECO:0000256" key="6">
    <source>
        <dbReference type="ARBA" id="ARBA00022884"/>
    </source>
</evidence>
<dbReference type="AlphaFoldDB" id="A0A6I6DDJ0"/>
<organism evidence="10 11">
    <name type="scientific">Candidatus Syntrophocurvum alkaliphilum</name>
    <dbReference type="NCBI Taxonomy" id="2293317"/>
    <lineage>
        <taxon>Bacteria</taxon>
        <taxon>Bacillati</taxon>
        <taxon>Bacillota</taxon>
        <taxon>Clostridia</taxon>
        <taxon>Eubacteriales</taxon>
        <taxon>Syntrophomonadaceae</taxon>
        <taxon>Candidatus Syntrophocurvum</taxon>
    </lineage>
</organism>
<name>A0A6I6DDJ0_9FIRM</name>
<comment type="function">
    <text evidence="7">Specifically dimethylates two adjacent adenosines (A1518 and A1519) in the loop of a conserved hairpin near the 3'-end of 16S rRNA in the 30S particle. May play a critical role in biogenesis of 30S subunits.</text>
</comment>
<dbReference type="HAMAP" id="MF_00607">
    <property type="entry name" value="16SrRNA_methyltr_A"/>
    <property type="match status" value="1"/>
</dbReference>
<keyword evidence="1 7" id="KW-0963">Cytoplasm</keyword>
<keyword evidence="4 7" id="KW-0808">Transferase</keyword>
<evidence type="ECO:0000313" key="11">
    <source>
        <dbReference type="Proteomes" id="UP000426444"/>
    </source>
</evidence>
<keyword evidence="5 7" id="KW-0949">S-adenosyl-L-methionine</keyword>
<dbReference type="Gene3D" id="1.10.8.100">
    <property type="entry name" value="Ribosomal RNA adenine dimethylase-like, domain 2"/>
    <property type="match status" value="1"/>
</dbReference>
<keyword evidence="6 7" id="KW-0694">RNA-binding</keyword>
<feature type="binding site" evidence="7 8">
    <location>
        <position position="28"/>
    </location>
    <ligand>
        <name>S-adenosyl-L-methionine</name>
        <dbReference type="ChEBI" id="CHEBI:59789"/>
    </ligand>
</feature>
<dbReference type="PROSITE" id="PS51689">
    <property type="entry name" value="SAM_RNA_A_N6_MT"/>
    <property type="match status" value="1"/>
</dbReference>
<dbReference type="PANTHER" id="PTHR11727">
    <property type="entry name" value="DIMETHYLADENOSINE TRANSFERASE"/>
    <property type="match status" value="1"/>
</dbReference>
<dbReference type="InterPro" id="IPR020598">
    <property type="entry name" value="rRNA_Ade_methylase_Trfase_N"/>
</dbReference>
<dbReference type="InterPro" id="IPR011530">
    <property type="entry name" value="rRNA_adenine_dimethylase"/>
</dbReference>
<proteinExistence type="inferred from homology"/>
<comment type="caution">
    <text evidence="7">Lacks conserved residue(s) required for the propagation of feature annotation.</text>
</comment>
<dbReference type="EMBL" id="CP046457">
    <property type="protein sequence ID" value="QGU00572.1"/>
    <property type="molecule type" value="Genomic_DNA"/>
</dbReference>
<feature type="binding site" evidence="7 8">
    <location>
        <position position="128"/>
    </location>
    <ligand>
        <name>S-adenosyl-L-methionine</name>
        <dbReference type="ChEBI" id="CHEBI:59789"/>
    </ligand>
</feature>
<comment type="catalytic activity">
    <reaction evidence="7">
        <text>adenosine(1518)/adenosine(1519) in 16S rRNA + 4 S-adenosyl-L-methionine = N(6)-dimethyladenosine(1518)/N(6)-dimethyladenosine(1519) in 16S rRNA + 4 S-adenosyl-L-homocysteine + 4 H(+)</text>
        <dbReference type="Rhea" id="RHEA:19609"/>
        <dbReference type="Rhea" id="RHEA-COMP:10232"/>
        <dbReference type="Rhea" id="RHEA-COMP:10233"/>
        <dbReference type="ChEBI" id="CHEBI:15378"/>
        <dbReference type="ChEBI" id="CHEBI:57856"/>
        <dbReference type="ChEBI" id="CHEBI:59789"/>
        <dbReference type="ChEBI" id="CHEBI:74411"/>
        <dbReference type="ChEBI" id="CHEBI:74493"/>
        <dbReference type="EC" id="2.1.1.182"/>
    </reaction>
</comment>
<dbReference type="KEGG" id="salq:SYNTR_1978"/>
<dbReference type="PANTHER" id="PTHR11727:SF7">
    <property type="entry name" value="DIMETHYLADENOSINE TRANSFERASE-RELATED"/>
    <property type="match status" value="1"/>
</dbReference>
<evidence type="ECO:0000256" key="3">
    <source>
        <dbReference type="ARBA" id="ARBA00022603"/>
    </source>
</evidence>
<dbReference type="Gene3D" id="3.40.50.150">
    <property type="entry name" value="Vaccinia Virus protein VP39"/>
    <property type="match status" value="1"/>
</dbReference>
<dbReference type="EC" id="2.1.1.182" evidence="7"/>
<gene>
    <name evidence="7" type="primary">rsmA</name>
    <name evidence="7" type="synonym">ksgA</name>
    <name evidence="10" type="ORF">SYNTR_1978</name>
</gene>
<comment type="subcellular location">
    <subcellularLocation>
        <location evidence="7">Cytoplasm</location>
    </subcellularLocation>
</comment>
<comment type="similarity">
    <text evidence="7">Belongs to the class I-like SAM-binding methyltransferase superfamily. rRNA adenine N(6)-methyltransferase family. RsmA subfamily.</text>
</comment>